<accession>A0ACC3S4V1</accession>
<evidence type="ECO:0000313" key="2">
    <source>
        <dbReference type="Proteomes" id="UP001320706"/>
    </source>
</evidence>
<protein>
    <submittedName>
        <fullName evidence="1">Uncharacterized protein</fullName>
    </submittedName>
</protein>
<keyword evidence="2" id="KW-1185">Reference proteome</keyword>
<reference evidence="1" key="1">
    <citation type="submission" date="2024-02" db="EMBL/GenBank/DDBJ databases">
        <title>Metagenome Assembled Genome of Zalaria obscura JY119.</title>
        <authorList>
            <person name="Vighnesh L."/>
            <person name="Jagadeeshwari U."/>
            <person name="Venkata Ramana C."/>
            <person name="Sasikala C."/>
        </authorList>
    </citation>
    <scope>NUCLEOTIDE SEQUENCE</scope>
    <source>
        <strain evidence="1">JY119</strain>
    </source>
</reference>
<gene>
    <name evidence="1" type="ORF">M8818_007246</name>
</gene>
<sequence>MEPSVPTQFTNKGSGKKTAKSPYFSNSAFEGNFVEKDTFKTQPGTLTIVDLSDPFLDDSTACVLFDVCLTAFEQSRPASGLVVALDEAHKVSPLPPPNSTYN</sequence>
<name>A0ACC3S4V1_9PEZI</name>
<dbReference type="Proteomes" id="UP001320706">
    <property type="component" value="Unassembled WGS sequence"/>
</dbReference>
<organism evidence="1 2">
    <name type="scientific">Zalaria obscura</name>
    <dbReference type="NCBI Taxonomy" id="2024903"/>
    <lineage>
        <taxon>Eukaryota</taxon>
        <taxon>Fungi</taxon>
        <taxon>Dikarya</taxon>
        <taxon>Ascomycota</taxon>
        <taxon>Pezizomycotina</taxon>
        <taxon>Dothideomycetes</taxon>
        <taxon>Dothideomycetidae</taxon>
        <taxon>Dothideales</taxon>
        <taxon>Zalariaceae</taxon>
        <taxon>Zalaria</taxon>
    </lineage>
</organism>
<comment type="caution">
    <text evidence="1">The sequence shown here is derived from an EMBL/GenBank/DDBJ whole genome shotgun (WGS) entry which is preliminary data.</text>
</comment>
<evidence type="ECO:0000313" key="1">
    <source>
        <dbReference type="EMBL" id="KAK8196093.1"/>
    </source>
</evidence>
<dbReference type="EMBL" id="JAMKPW020000042">
    <property type="protein sequence ID" value="KAK8196093.1"/>
    <property type="molecule type" value="Genomic_DNA"/>
</dbReference>
<proteinExistence type="predicted"/>